<keyword evidence="1" id="KW-0175">Coiled coil</keyword>
<sequence length="63" mass="7644">MNKQKNETAEEQFKRINRDLKEISWRVDKMLAKNKELKARNEELEKENEKLHGIILKMSQEKC</sequence>
<feature type="coiled-coil region" evidence="1">
    <location>
        <begin position="6"/>
        <end position="61"/>
    </location>
</feature>
<dbReference type="Proteomes" id="UP000199506">
    <property type="component" value="Unassembled WGS sequence"/>
</dbReference>
<evidence type="ECO:0000256" key="1">
    <source>
        <dbReference type="SAM" id="Coils"/>
    </source>
</evidence>
<name>A0A1H7PTI8_9EURY</name>
<evidence type="ECO:0000313" key="2">
    <source>
        <dbReference type="EMBL" id="SEL39140.1"/>
    </source>
</evidence>
<protein>
    <recommendedName>
        <fullName evidence="4">Cell division protein ZapB</fullName>
    </recommendedName>
</protein>
<dbReference type="AlphaFoldDB" id="A0A1H7PTI8"/>
<accession>A0A1H7PTI8</accession>
<evidence type="ECO:0000313" key="3">
    <source>
        <dbReference type="Proteomes" id="UP000199506"/>
    </source>
</evidence>
<evidence type="ECO:0008006" key="4">
    <source>
        <dbReference type="Google" id="ProtNLM"/>
    </source>
</evidence>
<dbReference type="RefSeq" id="WP_091699911.1">
    <property type="nucleotide sequence ID" value="NZ_FOAK01000016.1"/>
</dbReference>
<reference evidence="2 3" key="1">
    <citation type="submission" date="2016-10" db="EMBL/GenBank/DDBJ databases">
        <authorList>
            <person name="de Groot N.N."/>
        </authorList>
    </citation>
    <scope>NUCLEOTIDE SEQUENCE [LARGE SCALE GENOMIC DNA]</scope>
    <source>
        <strain evidence="2 3">DSM 11978</strain>
    </source>
</reference>
<gene>
    <name evidence="2" type="ORF">SAMN05216439_0465</name>
</gene>
<organism evidence="2 3">
    <name type="scientific">Methanobrevibacter gottschalkii</name>
    <dbReference type="NCBI Taxonomy" id="190974"/>
    <lineage>
        <taxon>Archaea</taxon>
        <taxon>Methanobacteriati</taxon>
        <taxon>Methanobacteriota</taxon>
        <taxon>Methanomada group</taxon>
        <taxon>Methanobacteria</taxon>
        <taxon>Methanobacteriales</taxon>
        <taxon>Methanobacteriaceae</taxon>
        <taxon>Methanobrevibacter</taxon>
    </lineage>
</organism>
<dbReference type="EMBL" id="FOAK01000016">
    <property type="protein sequence ID" value="SEL39140.1"/>
    <property type="molecule type" value="Genomic_DNA"/>
</dbReference>
<proteinExistence type="predicted"/>